<gene>
    <name evidence="1" type="ORF">LV75_000673</name>
</gene>
<evidence type="ECO:0000313" key="1">
    <source>
        <dbReference type="EMBL" id="MCP2268187.1"/>
    </source>
</evidence>
<dbReference type="Proteomes" id="UP001205185">
    <property type="component" value="Unassembled WGS sequence"/>
</dbReference>
<dbReference type="SUPFAM" id="SSF46955">
    <property type="entry name" value="Putative DNA-binding domain"/>
    <property type="match status" value="1"/>
</dbReference>
<organism evidence="1 2">
    <name type="scientific">Actinokineospora diospyrosa</name>
    <dbReference type="NCBI Taxonomy" id="103728"/>
    <lineage>
        <taxon>Bacteria</taxon>
        <taxon>Bacillati</taxon>
        <taxon>Actinomycetota</taxon>
        <taxon>Actinomycetes</taxon>
        <taxon>Pseudonocardiales</taxon>
        <taxon>Pseudonocardiaceae</taxon>
        <taxon>Actinokineospora</taxon>
    </lineage>
</organism>
<dbReference type="RefSeq" id="WP_253885122.1">
    <property type="nucleotide sequence ID" value="NZ_BAAAVB010000006.1"/>
</dbReference>
<accession>A0ABT1I6D6</accession>
<reference evidence="1 2" key="1">
    <citation type="submission" date="2022-06" db="EMBL/GenBank/DDBJ databases">
        <title>Genomic Encyclopedia of Archaeal and Bacterial Type Strains, Phase II (KMG-II): from individual species to whole genera.</title>
        <authorList>
            <person name="Goeker M."/>
        </authorList>
    </citation>
    <scope>NUCLEOTIDE SEQUENCE [LARGE SCALE GENOMIC DNA]</scope>
    <source>
        <strain evidence="1 2">DSM 44255</strain>
    </source>
</reference>
<sequence length="73" mass="8309">MKKGNVYRIVIGSLSIDDVLEDLGIARSTFYEWRVTNRGPKVKRLPNGAIRIRIADYEEWLASLDEDEGKEAA</sequence>
<dbReference type="InterPro" id="IPR009061">
    <property type="entry name" value="DNA-bd_dom_put_sf"/>
</dbReference>
<protein>
    <submittedName>
        <fullName evidence="1">Transcriptional regulator, AlpA family</fullName>
    </submittedName>
</protein>
<evidence type="ECO:0000313" key="2">
    <source>
        <dbReference type="Proteomes" id="UP001205185"/>
    </source>
</evidence>
<dbReference type="EMBL" id="JAMTCO010000002">
    <property type="protein sequence ID" value="MCP2268187.1"/>
    <property type="molecule type" value="Genomic_DNA"/>
</dbReference>
<keyword evidence="2" id="KW-1185">Reference proteome</keyword>
<proteinExistence type="predicted"/>
<name>A0ABT1I6D6_9PSEU</name>
<comment type="caution">
    <text evidence="1">The sequence shown here is derived from an EMBL/GenBank/DDBJ whole genome shotgun (WGS) entry which is preliminary data.</text>
</comment>